<name>A0A8S5UZF1_9CAUD</name>
<proteinExistence type="predicted"/>
<organism evidence="1">
    <name type="scientific">Siphoviridae sp. ctJT77</name>
    <dbReference type="NCBI Taxonomy" id="2825432"/>
    <lineage>
        <taxon>Viruses</taxon>
        <taxon>Duplodnaviria</taxon>
        <taxon>Heunggongvirae</taxon>
        <taxon>Uroviricota</taxon>
        <taxon>Caudoviricetes</taxon>
    </lineage>
</organism>
<protein>
    <submittedName>
        <fullName evidence="1">Uncharacterized protein</fullName>
    </submittedName>
</protein>
<sequence length="199" mass="22945">MIWKDFSKKFRDGEHAFLGASNHTWYNYDDEKLVRIYINKLAASRGTAMHALACSLIKLKVKLPENGSTLSLYVNDAIKLGLRPEEKLFYSKFAYGTADGIDFKDGILRVSDLKTGKTKVSFLQLMIYAALFFLCYPEITLKNVRKIELRIYQNNEILEENPEIDEILPVMDKIQRYSRILEELEENYDEGFDSYGGGS</sequence>
<evidence type="ECO:0000313" key="1">
    <source>
        <dbReference type="EMBL" id="DAF99863.1"/>
    </source>
</evidence>
<dbReference type="EMBL" id="BK016174">
    <property type="protein sequence ID" value="DAF99863.1"/>
    <property type="molecule type" value="Genomic_DNA"/>
</dbReference>
<accession>A0A8S5UZF1</accession>
<reference evidence="1" key="1">
    <citation type="journal article" date="2021" name="Proc. Natl. Acad. Sci. U.S.A.">
        <title>A Catalog of Tens of Thousands of Viruses from Human Metagenomes Reveals Hidden Associations with Chronic Diseases.</title>
        <authorList>
            <person name="Tisza M.J."/>
            <person name="Buck C.B."/>
        </authorList>
    </citation>
    <scope>NUCLEOTIDE SEQUENCE</scope>
    <source>
        <strain evidence="1">CtJT77</strain>
    </source>
</reference>